<dbReference type="RefSeq" id="WP_130475545.1">
    <property type="nucleotide sequence ID" value="NZ_SFCC01000006.1"/>
</dbReference>
<accession>A0A4Q7J8V1</accession>
<name>A0A4Q7J8V1_9PSEU</name>
<dbReference type="SUPFAM" id="SSF53474">
    <property type="entry name" value="alpha/beta-Hydrolases"/>
    <property type="match status" value="1"/>
</dbReference>
<dbReference type="EMBL" id="SFCC01000006">
    <property type="protein sequence ID" value="RZQ63292.1"/>
    <property type="molecule type" value="Genomic_DNA"/>
</dbReference>
<dbReference type="InterPro" id="IPR029058">
    <property type="entry name" value="AB_hydrolase_fold"/>
</dbReference>
<dbReference type="GO" id="GO:0004806">
    <property type="term" value="F:triacylglycerol lipase activity"/>
    <property type="evidence" value="ECO:0007669"/>
    <property type="project" value="InterPro"/>
</dbReference>
<dbReference type="Gene3D" id="1.10.260.130">
    <property type="match status" value="1"/>
</dbReference>
<evidence type="ECO:0000313" key="2">
    <source>
        <dbReference type="EMBL" id="RZQ63292.1"/>
    </source>
</evidence>
<protein>
    <submittedName>
        <fullName evidence="2">Lipase</fullName>
    </submittedName>
</protein>
<comment type="caution">
    <text evidence="2">The sequence shown here is derived from an EMBL/GenBank/DDBJ whole genome shotgun (WGS) entry which is preliminary data.</text>
</comment>
<dbReference type="InterPro" id="IPR005152">
    <property type="entry name" value="Lipase_secreted"/>
</dbReference>
<dbReference type="AlphaFoldDB" id="A0A4Q7J8V1"/>
<dbReference type="Proteomes" id="UP000292003">
    <property type="component" value="Unassembled WGS sequence"/>
</dbReference>
<dbReference type="PIRSF" id="PIRSF029171">
    <property type="entry name" value="Esterase_LipA"/>
    <property type="match status" value="1"/>
</dbReference>
<evidence type="ECO:0000256" key="1">
    <source>
        <dbReference type="SAM" id="SignalP"/>
    </source>
</evidence>
<dbReference type="OrthoDB" id="9798122at2"/>
<feature type="signal peptide" evidence="1">
    <location>
        <begin position="1"/>
        <end position="24"/>
    </location>
</feature>
<keyword evidence="1" id="KW-0732">Signal</keyword>
<feature type="chain" id="PRO_5020663361" evidence="1">
    <location>
        <begin position="25"/>
        <end position="396"/>
    </location>
</feature>
<dbReference type="Gene3D" id="3.40.50.1820">
    <property type="entry name" value="alpha/beta hydrolase"/>
    <property type="match status" value="1"/>
</dbReference>
<evidence type="ECO:0000313" key="3">
    <source>
        <dbReference type="Proteomes" id="UP000292003"/>
    </source>
</evidence>
<dbReference type="PANTHER" id="PTHR34853">
    <property type="match status" value="1"/>
</dbReference>
<sequence>MRRALTALFAVLALGAVSTVPAQAAAVPPPAQDPFYTAPADLTGSPGDVLRQRAVDVKVGPFPAPVKAWQLMYRSTSATGKANAVVGTLLVPPIPWTSGPRPLVTYAVGTHGIGDSCAPSFLLRNGIENEVALLAQQLSKGWAVVVTDYEGLGTPGTHTYATGPAEGHAVLDAARAAQTVPGTGVSKDSEVGVFGYSQGGQAAAFAGELQPSYAPELNLVGVAAGGVPGDLEAVAKFNDGGPAFGLVLGAALGLATAYPDVPFEQILNDRGRSAVERISGACTIELGAAAPFARLRDFVTVADPLADPRWQARLADNKAGEREPGAPLYLYHGTLDELIPFSVGTALRDRYCGAGATVQWQAFPLLEHIGGVSVGGPVATEWLGQRFAGTPAKSTC</sequence>
<dbReference type="Pfam" id="PF03583">
    <property type="entry name" value="LIP"/>
    <property type="match status" value="1"/>
</dbReference>
<keyword evidence="3" id="KW-1185">Reference proteome</keyword>
<dbReference type="PANTHER" id="PTHR34853:SF1">
    <property type="entry name" value="LIPASE 5"/>
    <property type="match status" value="1"/>
</dbReference>
<dbReference type="GO" id="GO:0016042">
    <property type="term" value="P:lipid catabolic process"/>
    <property type="evidence" value="ECO:0007669"/>
    <property type="project" value="InterPro"/>
</dbReference>
<reference evidence="2 3" key="1">
    <citation type="submission" date="2019-02" db="EMBL/GenBank/DDBJ databases">
        <title>Draft genome sequence of Amycolatopsis sp. 8-3EHSu isolated from roots of Suaeda maritima.</title>
        <authorList>
            <person name="Duangmal K."/>
            <person name="Chantavorakit T."/>
        </authorList>
    </citation>
    <scope>NUCLEOTIDE SEQUENCE [LARGE SCALE GENOMIC DNA]</scope>
    <source>
        <strain evidence="2 3">8-3EHSu</strain>
    </source>
</reference>
<gene>
    <name evidence="2" type="ORF">EWH70_12600</name>
</gene>
<organism evidence="2 3">
    <name type="scientific">Amycolatopsis suaedae</name>
    <dbReference type="NCBI Taxonomy" id="2510978"/>
    <lineage>
        <taxon>Bacteria</taxon>
        <taxon>Bacillati</taxon>
        <taxon>Actinomycetota</taxon>
        <taxon>Actinomycetes</taxon>
        <taxon>Pseudonocardiales</taxon>
        <taxon>Pseudonocardiaceae</taxon>
        <taxon>Amycolatopsis</taxon>
    </lineage>
</organism>
<proteinExistence type="predicted"/>